<gene>
    <name evidence="6" type="ORF">GTGU_04215</name>
</gene>
<comment type="caution">
    <text evidence="6">The sequence shown here is derived from an EMBL/GenBank/DDBJ whole genome shotgun (WGS) entry which is preliminary data.</text>
</comment>
<dbReference type="PROSITE" id="PS50931">
    <property type="entry name" value="HTH_LYSR"/>
    <property type="match status" value="1"/>
</dbReference>
<keyword evidence="2" id="KW-0805">Transcription regulation</keyword>
<name>A0A084ZP19_9ENTR</name>
<dbReference type="InterPro" id="IPR005119">
    <property type="entry name" value="LysR_subst-bd"/>
</dbReference>
<dbReference type="Pfam" id="PF00126">
    <property type="entry name" value="HTH_1"/>
    <property type="match status" value="1"/>
</dbReference>
<dbReference type="PANTHER" id="PTHR30346:SF0">
    <property type="entry name" value="HCA OPERON TRANSCRIPTIONAL ACTIVATOR HCAR"/>
    <property type="match status" value="1"/>
</dbReference>
<comment type="similarity">
    <text evidence="1">Belongs to the LysR transcriptional regulatory family.</text>
</comment>
<keyword evidence="7" id="KW-1185">Reference proteome</keyword>
<feature type="domain" description="HTH lysR-type" evidence="5">
    <location>
        <begin position="21"/>
        <end position="78"/>
    </location>
</feature>
<evidence type="ECO:0000259" key="5">
    <source>
        <dbReference type="PROSITE" id="PS50931"/>
    </source>
</evidence>
<reference evidence="7" key="1">
    <citation type="submission" date="2014-05" db="EMBL/GenBank/DDBJ databases">
        <title>ATOL: Assembling a taxonomically balanced genome-scale reconstruction of the evolutionary history of the Enterobacteriaceae.</title>
        <authorList>
            <person name="Plunkett G. III"/>
            <person name="Neeno-Eckwall E.C."/>
            <person name="Glasner J.D."/>
            <person name="Perna N.T."/>
        </authorList>
    </citation>
    <scope>NUCLEOTIDE SEQUENCE [LARGE SCALE GENOMIC DNA]</scope>
    <source>
        <strain evidence="7">ATCC 49490</strain>
    </source>
</reference>
<dbReference type="Pfam" id="PF03466">
    <property type="entry name" value="LysR_substrate"/>
    <property type="match status" value="1"/>
</dbReference>
<evidence type="ECO:0000256" key="2">
    <source>
        <dbReference type="ARBA" id="ARBA00023015"/>
    </source>
</evidence>
<dbReference type="AlphaFoldDB" id="A0A084ZP19"/>
<dbReference type="PANTHER" id="PTHR30346">
    <property type="entry name" value="TRANSCRIPTIONAL DUAL REGULATOR HCAR-RELATED"/>
    <property type="match status" value="1"/>
</dbReference>
<proteinExistence type="inferred from homology"/>
<keyword evidence="4" id="KW-0804">Transcription</keyword>
<dbReference type="Proteomes" id="UP000028630">
    <property type="component" value="Unassembled WGS sequence"/>
</dbReference>
<dbReference type="InterPro" id="IPR000847">
    <property type="entry name" value="LysR_HTH_N"/>
</dbReference>
<dbReference type="SUPFAM" id="SSF46785">
    <property type="entry name" value="Winged helix' DNA-binding domain"/>
    <property type="match status" value="1"/>
</dbReference>
<accession>A0A084ZP19</accession>
<dbReference type="GO" id="GO:0032993">
    <property type="term" value="C:protein-DNA complex"/>
    <property type="evidence" value="ECO:0007669"/>
    <property type="project" value="TreeGrafter"/>
</dbReference>
<sequence>MMRYPFPSKHNTMIDQANSRIRMRMLRYFQVLADELHFGRAAARLNISQPPLSMQIKELEEILEVALFERTSRKVALTRAGKVLKTEVDRILSATDQSLNYVRQIGRSEHQHITIGIVGSALWGTLLTRLKDCRETIPGLEWSLLELSQHQQIEALRTRTIDVAINRNVIPSPEANIRCQLISRESMLVAVSEGDPLCDEARVTLAMLAARPFISLSFSQSDFAQQLYDRCVEAGFYPLIAHQVYEPQTALALVSAGMGVSLLPETSALIHWPGVVFLPLAESIPADLYALWMDEPLSALMSRFLAALHGSV</sequence>
<dbReference type="GO" id="GO:0003700">
    <property type="term" value="F:DNA-binding transcription factor activity"/>
    <property type="evidence" value="ECO:0007669"/>
    <property type="project" value="InterPro"/>
</dbReference>
<dbReference type="Gene3D" id="1.10.10.10">
    <property type="entry name" value="Winged helix-like DNA-binding domain superfamily/Winged helix DNA-binding domain"/>
    <property type="match status" value="1"/>
</dbReference>
<evidence type="ECO:0000256" key="4">
    <source>
        <dbReference type="ARBA" id="ARBA00023163"/>
    </source>
</evidence>
<dbReference type="FunFam" id="1.10.10.10:FF:000001">
    <property type="entry name" value="LysR family transcriptional regulator"/>
    <property type="match status" value="1"/>
</dbReference>
<organism evidence="6 7">
    <name type="scientific">Trabulsiella guamensis ATCC 49490</name>
    <dbReference type="NCBI Taxonomy" id="1005994"/>
    <lineage>
        <taxon>Bacteria</taxon>
        <taxon>Pseudomonadati</taxon>
        <taxon>Pseudomonadota</taxon>
        <taxon>Gammaproteobacteria</taxon>
        <taxon>Enterobacterales</taxon>
        <taxon>Enterobacteriaceae</taxon>
        <taxon>Trabulsiella</taxon>
    </lineage>
</organism>
<evidence type="ECO:0000256" key="3">
    <source>
        <dbReference type="ARBA" id="ARBA00023125"/>
    </source>
</evidence>
<dbReference type="NCBIfam" id="NF007439">
    <property type="entry name" value="PRK09986.1"/>
    <property type="match status" value="1"/>
</dbReference>
<dbReference type="SUPFAM" id="SSF53850">
    <property type="entry name" value="Periplasmic binding protein-like II"/>
    <property type="match status" value="1"/>
</dbReference>
<protein>
    <submittedName>
        <fullName evidence="6">Xanthosine operon regulatory protein</fullName>
    </submittedName>
</protein>
<dbReference type="Gene3D" id="3.40.190.10">
    <property type="entry name" value="Periplasmic binding protein-like II"/>
    <property type="match status" value="2"/>
</dbReference>
<evidence type="ECO:0000313" key="7">
    <source>
        <dbReference type="Proteomes" id="UP000028630"/>
    </source>
</evidence>
<dbReference type="EMBL" id="JMTB01000117">
    <property type="protein sequence ID" value="KFB99213.1"/>
    <property type="molecule type" value="Genomic_DNA"/>
</dbReference>
<dbReference type="InterPro" id="IPR036390">
    <property type="entry name" value="WH_DNA-bd_sf"/>
</dbReference>
<evidence type="ECO:0000313" key="6">
    <source>
        <dbReference type="EMBL" id="KFB99213.1"/>
    </source>
</evidence>
<dbReference type="PRINTS" id="PR00039">
    <property type="entry name" value="HTHLYSR"/>
</dbReference>
<dbReference type="InterPro" id="IPR036388">
    <property type="entry name" value="WH-like_DNA-bd_sf"/>
</dbReference>
<dbReference type="GO" id="GO:0003677">
    <property type="term" value="F:DNA binding"/>
    <property type="evidence" value="ECO:0007669"/>
    <property type="project" value="UniProtKB-KW"/>
</dbReference>
<dbReference type="eggNOG" id="COG0583">
    <property type="taxonomic scope" value="Bacteria"/>
</dbReference>
<keyword evidence="3" id="KW-0238">DNA-binding</keyword>
<evidence type="ECO:0000256" key="1">
    <source>
        <dbReference type="ARBA" id="ARBA00009437"/>
    </source>
</evidence>